<name>A0A0F9B4C0_9ZZZZ</name>
<protein>
    <submittedName>
        <fullName evidence="1">Uncharacterized protein</fullName>
    </submittedName>
</protein>
<dbReference type="AlphaFoldDB" id="A0A0F9B4C0"/>
<comment type="caution">
    <text evidence="1">The sequence shown here is derived from an EMBL/GenBank/DDBJ whole genome shotgun (WGS) entry which is preliminary data.</text>
</comment>
<evidence type="ECO:0000313" key="1">
    <source>
        <dbReference type="EMBL" id="KKL16719.1"/>
    </source>
</evidence>
<accession>A0A0F9B4C0</accession>
<gene>
    <name evidence="1" type="ORF">LCGC14_2492750</name>
</gene>
<reference evidence="1" key="1">
    <citation type="journal article" date="2015" name="Nature">
        <title>Complex archaea that bridge the gap between prokaryotes and eukaryotes.</title>
        <authorList>
            <person name="Spang A."/>
            <person name="Saw J.H."/>
            <person name="Jorgensen S.L."/>
            <person name="Zaremba-Niedzwiedzka K."/>
            <person name="Martijn J."/>
            <person name="Lind A.E."/>
            <person name="van Eijk R."/>
            <person name="Schleper C."/>
            <person name="Guy L."/>
            <person name="Ettema T.J."/>
        </authorList>
    </citation>
    <scope>NUCLEOTIDE SEQUENCE</scope>
</reference>
<organism evidence="1">
    <name type="scientific">marine sediment metagenome</name>
    <dbReference type="NCBI Taxonomy" id="412755"/>
    <lineage>
        <taxon>unclassified sequences</taxon>
        <taxon>metagenomes</taxon>
        <taxon>ecological metagenomes</taxon>
    </lineage>
</organism>
<dbReference type="EMBL" id="LAZR01039553">
    <property type="protein sequence ID" value="KKL16719.1"/>
    <property type="molecule type" value="Genomic_DNA"/>
</dbReference>
<sequence>MPKTLEVKVLEQSPEFVKLLSRGYSDALFSNVRAALSSIAQIYQKTWRSYAYGQMAVPGSKPIFSSGPYARSIQIDDSKPLEKVIYTDYPPHKWIEEGHPEIDLKPGLLSGPQARQGKNGPYNIVSFRHLTPDSKRGQLTGRAMSQNLYNFMRGMTNKADQEKARGLSHVGGRSVQLTAGRRPENRSYEWGQRLDAKLGGPRKTSKAGYTWKTGKRAGMTRMESSSGPTETRTQYRTFRVVSARSDPRSWIVPAADPIPIRQAVIDFVDSAYGGVLQDMLKQAIEADIS</sequence>
<proteinExistence type="predicted"/>